<evidence type="ECO:0000313" key="2">
    <source>
        <dbReference type="EMBL" id="GIN21451.1"/>
    </source>
</evidence>
<protein>
    <recommendedName>
        <fullName evidence="4">DUF3311 domain-containing protein</fullName>
    </recommendedName>
</protein>
<feature type="transmembrane region" description="Helical" evidence="1">
    <location>
        <begin position="42"/>
        <end position="62"/>
    </location>
</feature>
<keyword evidence="1" id="KW-1133">Transmembrane helix</keyword>
<reference evidence="2 3" key="1">
    <citation type="submission" date="2021-03" db="EMBL/GenBank/DDBJ databases">
        <title>Antimicrobial resistance genes in bacteria isolated from Japanese honey, and their potential for conferring macrolide and lincosamide resistance in the American foulbrood pathogen Paenibacillus larvae.</title>
        <authorList>
            <person name="Okamoto M."/>
            <person name="Kumagai M."/>
            <person name="Kanamori H."/>
            <person name="Takamatsu D."/>
        </authorList>
    </citation>
    <scope>NUCLEOTIDE SEQUENCE [LARGE SCALE GENOMIC DNA]</scope>
    <source>
        <strain evidence="2 3">J1TS3</strain>
    </source>
</reference>
<dbReference type="Proteomes" id="UP000680279">
    <property type="component" value="Unassembled WGS sequence"/>
</dbReference>
<comment type="caution">
    <text evidence="2">The sequence shown here is derived from an EMBL/GenBank/DDBJ whole genome shotgun (WGS) entry which is preliminary data.</text>
</comment>
<keyword evidence="3" id="KW-1185">Reference proteome</keyword>
<proteinExistence type="predicted"/>
<accession>A0ABQ4K6U9</accession>
<dbReference type="EMBL" id="BOQT01000009">
    <property type="protein sequence ID" value="GIN21451.1"/>
    <property type="molecule type" value="Genomic_DNA"/>
</dbReference>
<sequence>MKRGTVTLIFFCAMWMILSTVVFPPFFQFFNRVDPWVLGLPFVQFWILFVVLAVCVLLAIWYKVEEKRGELE</sequence>
<evidence type="ECO:0008006" key="4">
    <source>
        <dbReference type="Google" id="ProtNLM"/>
    </source>
</evidence>
<dbReference type="Pfam" id="PF11755">
    <property type="entry name" value="DUF3311"/>
    <property type="match status" value="1"/>
</dbReference>
<dbReference type="RefSeq" id="WP_018707789.1">
    <property type="nucleotide sequence ID" value="NZ_BOQT01000009.1"/>
</dbReference>
<name>A0ABQ4K6U9_9BACI</name>
<keyword evidence="1" id="KW-0472">Membrane</keyword>
<evidence type="ECO:0000256" key="1">
    <source>
        <dbReference type="SAM" id="Phobius"/>
    </source>
</evidence>
<evidence type="ECO:0000313" key="3">
    <source>
        <dbReference type="Proteomes" id="UP000680279"/>
    </source>
</evidence>
<feature type="transmembrane region" description="Helical" evidence="1">
    <location>
        <begin position="7"/>
        <end position="30"/>
    </location>
</feature>
<organism evidence="2 3">
    <name type="scientific">Siminovitchia fordii</name>
    <dbReference type="NCBI Taxonomy" id="254759"/>
    <lineage>
        <taxon>Bacteria</taxon>
        <taxon>Bacillati</taxon>
        <taxon>Bacillota</taxon>
        <taxon>Bacilli</taxon>
        <taxon>Bacillales</taxon>
        <taxon>Bacillaceae</taxon>
        <taxon>Siminovitchia</taxon>
    </lineage>
</organism>
<gene>
    <name evidence="2" type="ORF">J1TS3_25850</name>
</gene>
<dbReference type="InterPro" id="IPR021741">
    <property type="entry name" value="DUF3311"/>
</dbReference>
<keyword evidence="1" id="KW-0812">Transmembrane</keyword>